<dbReference type="GO" id="GO:0005507">
    <property type="term" value="F:copper ion binding"/>
    <property type="evidence" value="ECO:0007669"/>
    <property type="project" value="InterPro"/>
</dbReference>
<keyword evidence="9" id="KW-1185">Reference proteome</keyword>
<sequence length="163" mass="17485">MSAAPGQCRAGPAGPPSGAVQAPPATAADGPVPIGTAAARAGVSQRMVRHYEALGLLRNVARTDSGYRQYTEADVHTLRFIRRARDLGFSMEEIATLLGLWQDQHRASREVKRIAQSHIDDLGRRIAAMQAMQRSLQQLVGCCQGDGRPDCPILDDLAGAAER</sequence>
<keyword evidence="2" id="KW-0963">Cytoplasm</keyword>
<dbReference type="PRINTS" id="PR00040">
    <property type="entry name" value="HTHMERR"/>
</dbReference>
<protein>
    <submittedName>
        <fullName evidence="8">Cu(I)-responsive transcriptional regulator</fullName>
    </submittedName>
</protein>
<dbReference type="AlphaFoldDB" id="A0A1H0TJ37"/>
<evidence type="ECO:0000259" key="7">
    <source>
        <dbReference type="PROSITE" id="PS50937"/>
    </source>
</evidence>
<evidence type="ECO:0000256" key="1">
    <source>
        <dbReference type="ARBA" id="ARBA00004496"/>
    </source>
</evidence>
<comment type="subcellular location">
    <subcellularLocation>
        <location evidence="1">Cytoplasm</location>
    </subcellularLocation>
</comment>
<dbReference type="RefSeq" id="WP_225979038.1">
    <property type="nucleotide sequence ID" value="NZ_CP028290.1"/>
</dbReference>
<dbReference type="PANTHER" id="PTHR30204:SF94">
    <property type="entry name" value="HEAVY METAL-DEPENDENT TRANSCRIPTIONAL REGULATOR HI_0293-RELATED"/>
    <property type="match status" value="1"/>
</dbReference>
<keyword evidence="4" id="KW-0238">DNA-binding</keyword>
<evidence type="ECO:0000256" key="2">
    <source>
        <dbReference type="ARBA" id="ARBA00022490"/>
    </source>
</evidence>
<dbReference type="GO" id="GO:0005737">
    <property type="term" value="C:cytoplasm"/>
    <property type="evidence" value="ECO:0007669"/>
    <property type="project" value="UniProtKB-SubCell"/>
</dbReference>
<dbReference type="GO" id="GO:0003677">
    <property type="term" value="F:DNA binding"/>
    <property type="evidence" value="ECO:0007669"/>
    <property type="project" value="UniProtKB-KW"/>
</dbReference>
<dbReference type="InterPro" id="IPR011789">
    <property type="entry name" value="CueR"/>
</dbReference>
<dbReference type="InterPro" id="IPR000551">
    <property type="entry name" value="MerR-type_HTH_dom"/>
</dbReference>
<keyword evidence="5" id="KW-0804">Transcription</keyword>
<dbReference type="SUPFAM" id="SSF46955">
    <property type="entry name" value="Putative DNA-binding domain"/>
    <property type="match status" value="1"/>
</dbReference>
<dbReference type="SMART" id="SM00422">
    <property type="entry name" value="HTH_MERR"/>
    <property type="match status" value="1"/>
</dbReference>
<dbReference type="InterPro" id="IPR047057">
    <property type="entry name" value="MerR_fam"/>
</dbReference>
<proteinExistence type="predicted"/>
<accession>A0A1H0TJ37</accession>
<organism evidence="8 9">
    <name type="scientific">Paracidovorax cattleyae</name>
    <dbReference type="NCBI Taxonomy" id="80868"/>
    <lineage>
        <taxon>Bacteria</taxon>
        <taxon>Pseudomonadati</taxon>
        <taxon>Pseudomonadota</taxon>
        <taxon>Betaproteobacteria</taxon>
        <taxon>Burkholderiales</taxon>
        <taxon>Comamonadaceae</taxon>
        <taxon>Paracidovorax</taxon>
    </lineage>
</organism>
<dbReference type="PANTHER" id="PTHR30204">
    <property type="entry name" value="REDOX-CYCLING DRUG-SENSING TRANSCRIPTIONAL ACTIVATOR SOXR"/>
    <property type="match status" value="1"/>
</dbReference>
<dbReference type="NCBIfam" id="TIGR02044">
    <property type="entry name" value="CueR"/>
    <property type="match status" value="1"/>
</dbReference>
<evidence type="ECO:0000256" key="6">
    <source>
        <dbReference type="SAM" id="MobiDB-lite"/>
    </source>
</evidence>
<dbReference type="GO" id="GO:0003700">
    <property type="term" value="F:DNA-binding transcription factor activity"/>
    <property type="evidence" value="ECO:0007669"/>
    <property type="project" value="InterPro"/>
</dbReference>
<dbReference type="PROSITE" id="PS00552">
    <property type="entry name" value="HTH_MERR_1"/>
    <property type="match status" value="1"/>
</dbReference>
<evidence type="ECO:0000256" key="5">
    <source>
        <dbReference type="ARBA" id="ARBA00023163"/>
    </source>
</evidence>
<dbReference type="InterPro" id="IPR015358">
    <property type="entry name" value="Tscrpt_reg_MerR_DNA-bd"/>
</dbReference>
<dbReference type="Pfam" id="PF00376">
    <property type="entry name" value="MerR"/>
    <property type="match status" value="1"/>
</dbReference>
<feature type="domain" description="HTH merR-type" evidence="7">
    <location>
        <begin position="34"/>
        <end position="100"/>
    </location>
</feature>
<dbReference type="InterPro" id="IPR009061">
    <property type="entry name" value="DNA-bd_dom_put_sf"/>
</dbReference>
<dbReference type="Gene3D" id="1.10.1660.10">
    <property type="match status" value="1"/>
</dbReference>
<dbReference type="Pfam" id="PF09278">
    <property type="entry name" value="MerR-DNA-bind"/>
    <property type="match status" value="1"/>
</dbReference>
<evidence type="ECO:0000313" key="9">
    <source>
        <dbReference type="Proteomes" id="UP000199317"/>
    </source>
</evidence>
<reference evidence="9" key="1">
    <citation type="submission" date="2016-10" db="EMBL/GenBank/DDBJ databases">
        <authorList>
            <person name="Varghese N."/>
            <person name="Submissions S."/>
        </authorList>
    </citation>
    <scope>NUCLEOTIDE SEQUENCE [LARGE SCALE GENOMIC DNA]</scope>
    <source>
        <strain evidence="9">DSM 17101</strain>
    </source>
</reference>
<keyword evidence="3" id="KW-0805">Transcription regulation</keyword>
<name>A0A1H0TJ37_9BURK</name>
<evidence type="ECO:0000313" key="8">
    <source>
        <dbReference type="EMBL" id="SDP54009.1"/>
    </source>
</evidence>
<feature type="region of interest" description="Disordered" evidence="6">
    <location>
        <begin position="1"/>
        <end position="33"/>
    </location>
</feature>
<dbReference type="GO" id="GO:0045893">
    <property type="term" value="P:positive regulation of DNA-templated transcription"/>
    <property type="evidence" value="ECO:0007669"/>
    <property type="project" value="InterPro"/>
</dbReference>
<dbReference type="EMBL" id="FNJL01000015">
    <property type="protein sequence ID" value="SDP54009.1"/>
    <property type="molecule type" value="Genomic_DNA"/>
</dbReference>
<dbReference type="CDD" id="cd01108">
    <property type="entry name" value="HTH_CueR"/>
    <property type="match status" value="1"/>
</dbReference>
<evidence type="ECO:0000256" key="4">
    <source>
        <dbReference type="ARBA" id="ARBA00023125"/>
    </source>
</evidence>
<dbReference type="Proteomes" id="UP000199317">
    <property type="component" value="Unassembled WGS sequence"/>
</dbReference>
<dbReference type="PROSITE" id="PS50937">
    <property type="entry name" value="HTH_MERR_2"/>
    <property type="match status" value="1"/>
</dbReference>
<gene>
    <name evidence="8" type="ORF">SAMN04489708_11595</name>
</gene>
<evidence type="ECO:0000256" key="3">
    <source>
        <dbReference type="ARBA" id="ARBA00023015"/>
    </source>
</evidence>